<evidence type="ECO:0000313" key="6">
    <source>
        <dbReference type="Proteomes" id="UP001156882"/>
    </source>
</evidence>
<evidence type="ECO:0000259" key="4">
    <source>
        <dbReference type="PROSITE" id="PS50932"/>
    </source>
</evidence>
<keyword evidence="3" id="KW-0804">Transcription</keyword>
<protein>
    <submittedName>
        <fullName evidence="5">LacI family transcriptional regulator</fullName>
    </submittedName>
</protein>
<dbReference type="RefSeq" id="WP_284312850.1">
    <property type="nucleotide sequence ID" value="NZ_BSPC01000024.1"/>
</dbReference>
<dbReference type="InterPro" id="IPR028082">
    <property type="entry name" value="Peripla_BP_I"/>
</dbReference>
<dbReference type="Pfam" id="PF00356">
    <property type="entry name" value="LacI"/>
    <property type="match status" value="1"/>
</dbReference>
<dbReference type="Proteomes" id="UP001156882">
    <property type="component" value="Unassembled WGS sequence"/>
</dbReference>
<dbReference type="InterPro" id="IPR010982">
    <property type="entry name" value="Lambda_DNA-bd_dom_sf"/>
</dbReference>
<dbReference type="SUPFAM" id="SSF47413">
    <property type="entry name" value="lambda repressor-like DNA-binding domains"/>
    <property type="match status" value="1"/>
</dbReference>
<sequence length="364" mass="39264">MANTTLSSDEREAEEGSRPARLIDVARLAKVSRATAARALGGYGFVGNETRERVTAAAQKLNYRLNEVARAMRAGKTLAIGVVIADISNSFFAAAARAIIDTCAEHGYQALIINTDDDIAREIEAVRVLAEKRVDGLIVVPSSPDHNDHLRRVGELSSRLVLLDRRITDMPASTVTTDDRSGARDAVELFIARGHTRIGLLVSTVAVRSHGTTLPRRAVSTVRDRVAGAREALREAGLELPNAWVRYTRNDLPTVTQAALSILGMEPRPTAILATCEEMAVGAMAACRELGLTIGKDIALISFDESPWSRVLTPAISVVQRPIYEMGRAAVTTLVRQIRGGVAPQAIELPTVLVDRESVFDLTG</sequence>
<dbReference type="PANTHER" id="PTHR30146">
    <property type="entry name" value="LACI-RELATED TRANSCRIPTIONAL REPRESSOR"/>
    <property type="match status" value="1"/>
</dbReference>
<dbReference type="PANTHER" id="PTHR30146:SF109">
    <property type="entry name" value="HTH-TYPE TRANSCRIPTIONAL REGULATOR GALS"/>
    <property type="match status" value="1"/>
</dbReference>
<proteinExistence type="predicted"/>
<dbReference type="PROSITE" id="PS50932">
    <property type="entry name" value="HTH_LACI_2"/>
    <property type="match status" value="1"/>
</dbReference>
<dbReference type="Gene3D" id="1.10.260.40">
    <property type="entry name" value="lambda repressor-like DNA-binding domains"/>
    <property type="match status" value="1"/>
</dbReference>
<evidence type="ECO:0000256" key="2">
    <source>
        <dbReference type="ARBA" id="ARBA00023125"/>
    </source>
</evidence>
<gene>
    <name evidence="5" type="ORF">GCM10007874_28380</name>
</gene>
<evidence type="ECO:0000313" key="5">
    <source>
        <dbReference type="EMBL" id="GLS19821.1"/>
    </source>
</evidence>
<keyword evidence="6" id="KW-1185">Reference proteome</keyword>
<keyword evidence="2" id="KW-0238">DNA-binding</keyword>
<name>A0ABQ6CNM6_9HYPH</name>
<comment type="caution">
    <text evidence="5">The sequence shown here is derived from an EMBL/GenBank/DDBJ whole genome shotgun (WGS) entry which is preliminary data.</text>
</comment>
<dbReference type="CDD" id="cd01392">
    <property type="entry name" value="HTH_LacI"/>
    <property type="match status" value="1"/>
</dbReference>
<dbReference type="SUPFAM" id="SSF53822">
    <property type="entry name" value="Periplasmic binding protein-like I"/>
    <property type="match status" value="1"/>
</dbReference>
<reference evidence="6" key="1">
    <citation type="journal article" date="2019" name="Int. J. Syst. Evol. Microbiol.">
        <title>The Global Catalogue of Microorganisms (GCM) 10K type strain sequencing project: providing services to taxonomists for standard genome sequencing and annotation.</title>
        <authorList>
            <consortium name="The Broad Institute Genomics Platform"/>
            <consortium name="The Broad Institute Genome Sequencing Center for Infectious Disease"/>
            <person name="Wu L."/>
            <person name="Ma J."/>
        </authorList>
    </citation>
    <scope>NUCLEOTIDE SEQUENCE [LARGE SCALE GENOMIC DNA]</scope>
    <source>
        <strain evidence="6">NBRC 101365</strain>
    </source>
</reference>
<dbReference type="EMBL" id="BSPC01000024">
    <property type="protein sequence ID" value="GLS19821.1"/>
    <property type="molecule type" value="Genomic_DNA"/>
</dbReference>
<dbReference type="SMART" id="SM00354">
    <property type="entry name" value="HTH_LACI"/>
    <property type="match status" value="1"/>
</dbReference>
<dbReference type="PROSITE" id="PS00356">
    <property type="entry name" value="HTH_LACI_1"/>
    <property type="match status" value="1"/>
</dbReference>
<dbReference type="CDD" id="cd06267">
    <property type="entry name" value="PBP1_LacI_sugar_binding-like"/>
    <property type="match status" value="1"/>
</dbReference>
<accession>A0ABQ6CNM6</accession>
<dbReference type="Gene3D" id="3.40.50.2300">
    <property type="match status" value="2"/>
</dbReference>
<dbReference type="Pfam" id="PF13377">
    <property type="entry name" value="Peripla_BP_3"/>
    <property type="match status" value="1"/>
</dbReference>
<dbReference type="InterPro" id="IPR000843">
    <property type="entry name" value="HTH_LacI"/>
</dbReference>
<keyword evidence="1" id="KW-0805">Transcription regulation</keyword>
<evidence type="ECO:0000256" key="3">
    <source>
        <dbReference type="ARBA" id="ARBA00023163"/>
    </source>
</evidence>
<organism evidence="5 6">
    <name type="scientific">Labrys miyagiensis</name>
    <dbReference type="NCBI Taxonomy" id="346912"/>
    <lineage>
        <taxon>Bacteria</taxon>
        <taxon>Pseudomonadati</taxon>
        <taxon>Pseudomonadota</taxon>
        <taxon>Alphaproteobacteria</taxon>
        <taxon>Hyphomicrobiales</taxon>
        <taxon>Xanthobacteraceae</taxon>
        <taxon>Labrys</taxon>
    </lineage>
</organism>
<dbReference type="InterPro" id="IPR046335">
    <property type="entry name" value="LacI/GalR-like_sensor"/>
</dbReference>
<evidence type="ECO:0000256" key="1">
    <source>
        <dbReference type="ARBA" id="ARBA00023015"/>
    </source>
</evidence>
<feature type="domain" description="HTH lacI-type" evidence="4">
    <location>
        <begin position="20"/>
        <end position="74"/>
    </location>
</feature>